<evidence type="ECO:0000313" key="1">
    <source>
        <dbReference type="EMBL" id="GES87665.1"/>
    </source>
</evidence>
<comment type="caution">
    <text evidence="1">The sequence shown here is derived from an EMBL/GenBank/DDBJ whole genome shotgun (WGS) entry which is preliminary data.</text>
</comment>
<dbReference type="Proteomes" id="UP000615446">
    <property type="component" value="Unassembled WGS sequence"/>
</dbReference>
<dbReference type="InterPro" id="IPR011009">
    <property type="entry name" value="Kinase-like_dom_sf"/>
</dbReference>
<protein>
    <submittedName>
        <fullName evidence="1">Kinase-like domain-containing protein</fullName>
    </submittedName>
</protein>
<dbReference type="AlphaFoldDB" id="A0A8H3QNV9"/>
<dbReference type="SUPFAM" id="SSF56112">
    <property type="entry name" value="Protein kinase-like (PK-like)"/>
    <property type="match status" value="1"/>
</dbReference>
<evidence type="ECO:0000313" key="2">
    <source>
        <dbReference type="Proteomes" id="UP000615446"/>
    </source>
</evidence>
<dbReference type="Gene3D" id="1.10.510.10">
    <property type="entry name" value="Transferase(Phosphotransferase) domain 1"/>
    <property type="match status" value="1"/>
</dbReference>
<keyword evidence="1" id="KW-0808">Transferase</keyword>
<proteinExistence type="predicted"/>
<dbReference type="GO" id="GO:0016301">
    <property type="term" value="F:kinase activity"/>
    <property type="evidence" value="ECO:0007669"/>
    <property type="project" value="UniProtKB-KW"/>
</dbReference>
<name>A0A8H3QNV9_9GLOM</name>
<reference evidence="1" key="1">
    <citation type="submission" date="2019-10" db="EMBL/GenBank/DDBJ databases">
        <title>Conservation and host-specific expression of non-tandemly repeated heterogenous ribosome RNA gene in arbuscular mycorrhizal fungi.</title>
        <authorList>
            <person name="Maeda T."/>
            <person name="Kobayashi Y."/>
            <person name="Nakagawa T."/>
            <person name="Ezawa T."/>
            <person name="Yamaguchi K."/>
            <person name="Bino T."/>
            <person name="Nishimoto Y."/>
            <person name="Shigenobu S."/>
            <person name="Kawaguchi M."/>
        </authorList>
    </citation>
    <scope>NUCLEOTIDE SEQUENCE</scope>
    <source>
        <strain evidence="1">HR1</strain>
    </source>
</reference>
<gene>
    <name evidence="1" type="ORF">RCL2_001465600</name>
</gene>
<dbReference type="EMBL" id="BLAL01000169">
    <property type="protein sequence ID" value="GES87665.1"/>
    <property type="molecule type" value="Genomic_DNA"/>
</dbReference>
<dbReference type="OrthoDB" id="2213591at2759"/>
<sequence length="220" mass="25547">MMILIQSVKFNHENCYNSPQKLWCKECVPRCIVEGWTSENDDIDHFIKDMIYNAEVYSYPVGNILGKYISDCGLSGPSDRQNSDNKIYEVLPYIAPEVLKGESYTKHVTSLALEKCNVLRPEFGKGTPEIYKKLAHRCMNAFPNQRPTTSESYEILHCWEYNNDNEKYGYKEKEVKASIYIKNLPKLINSTLIATSYLNEDDNEGIIFMQYFWFIKVKGS</sequence>
<organism evidence="1 2">
    <name type="scientific">Rhizophagus clarus</name>
    <dbReference type="NCBI Taxonomy" id="94130"/>
    <lineage>
        <taxon>Eukaryota</taxon>
        <taxon>Fungi</taxon>
        <taxon>Fungi incertae sedis</taxon>
        <taxon>Mucoromycota</taxon>
        <taxon>Glomeromycotina</taxon>
        <taxon>Glomeromycetes</taxon>
        <taxon>Glomerales</taxon>
        <taxon>Glomeraceae</taxon>
        <taxon>Rhizophagus</taxon>
    </lineage>
</organism>
<keyword evidence="1" id="KW-0418">Kinase</keyword>
<accession>A0A8H3QNV9</accession>